<keyword evidence="2" id="KW-0732">Signal</keyword>
<dbReference type="SUPFAM" id="SSF52096">
    <property type="entry name" value="ClpP/crotonase"/>
    <property type="match status" value="1"/>
</dbReference>
<reference evidence="3 4" key="1">
    <citation type="submission" date="2019-05" db="EMBL/GenBank/DDBJ databases">
        <title>Verrucobacter flavum gen. nov., sp. nov. a new member of the family Verrucomicrobiaceae.</title>
        <authorList>
            <person name="Szuroczki S."/>
            <person name="Abbaszade G."/>
            <person name="Szabo A."/>
            <person name="Felfoldi T."/>
            <person name="Schumann P."/>
            <person name="Boka K."/>
            <person name="Keki Z."/>
            <person name="Toumi M."/>
            <person name="Toth E."/>
        </authorList>
    </citation>
    <scope>NUCLEOTIDE SEQUENCE [LARGE SCALE GENOMIC DNA]</scope>
    <source>
        <strain evidence="3 4">MG-N-17</strain>
    </source>
</reference>
<dbReference type="Pfam" id="PF00574">
    <property type="entry name" value="CLP_protease"/>
    <property type="match status" value="1"/>
</dbReference>
<feature type="compositionally biased region" description="Basic and acidic residues" evidence="1">
    <location>
        <begin position="441"/>
        <end position="450"/>
    </location>
</feature>
<feature type="chain" id="PRO_5024443394" evidence="2">
    <location>
        <begin position="24"/>
        <end position="477"/>
    </location>
</feature>
<name>A0A5R8KEY9_9BACT</name>
<feature type="region of interest" description="Disordered" evidence="1">
    <location>
        <begin position="416"/>
        <end position="452"/>
    </location>
</feature>
<feature type="signal peptide" evidence="2">
    <location>
        <begin position="1"/>
        <end position="23"/>
    </location>
</feature>
<dbReference type="OrthoDB" id="177753at2"/>
<gene>
    <name evidence="3" type="ORF">FEM03_11175</name>
</gene>
<proteinExistence type="predicted"/>
<comment type="caution">
    <text evidence="3">The sequence shown here is derived from an EMBL/GenBank/DDBJ whole genome shotgun (WGS) entry which is preliminary data.</text>
</comment>
<dbReference type="AlphaFoldDB" id="A0A5R8KEY9"/>
<dbReference type="PANTHER" id="PTHR10381">
    <property type="entry name" value="ATP-DEPENDENT CLP PROTEASE PROTEOLYTIC SUBUNIT"/>
    <property type="match status" value="1"/>
</dbReference>
<dbReference type="GO" id="GO:0051117">
    <property type="term" value="F:ATPase binding"/>
    <property type="evidence" value="ECO:0007669"/>
    <property type="project" value="TreeGrafter"/>
</dbReference>
<feature type="compositionally biased region" description="Low complexity" evidence="1">
    <location>
        <begin position="67"/>
        <end position="78"/>
    </location>
</feature>
<evidence type="ECO:0000313" key="4">
    <source>
        <dbReference type="Proteomes" id="UP000306196"/>
    </source>
</evidence>
<evidence type="ECO:0000313" key="3">
    <source>
        <dbReference type="EMBL" id="TLD70860.1"/>
    </source>
</evidence>
<dbReference type="GO" id="GO:0004176">
    <property type="term" value="F:ATP-dependent peptidase activity"/>
    <property type="evidence" value="ECO:0007669"/>
    <property type="project" value="TreeGrafter"/>
</dbReference>
<dbReference type="EMBL" id="VAUV01000007">
    <property type="protein sequence ID" value="TLD70860.1"/>
    <property type="molecule type" value="Genomic_DNA"/>
</dbReference>
<keyword evidence="4" id="KW-1185">Reference proteome</keyword>
<dbReference type="InterPro" id="IPR023562">
    <property type="entry name" value="ClpP/TepA"/>
</dbReference>
<sequence length="477" mass="52417">MLKPSRLFVHMIMAVAIPFAAFAETPTSPPPSESSATPAEGSIIGQNQDLGQGQIAALTTISPAAAPTVTTTSPSVTIETKVTPDSSNSDDPAVEKLGTETARLAAEKDKILAELALAQARLDAELAPGKQKAERLAAQLAELKAAQDLEDFQRKVLAEQTLGEFRVQLEKATLISTLAKAEVETEIAEIKRMENVIKKDTTRLAASMELEEKQADPRNYANNQPIYLENPLKDGNLVLSDRRIPLNGLIGMRTANDIVDRINYFNNRDRNLPIFIVIDDSPGGSVMAGYKILKAMQGSEAPVYTVVKSFAASMAACITTLAEKSFAYPNAVILHHQIASFSGGNLTQQQEWVREMEEWWKRLAGPVADKMGITREEFIKRMYAKSSSGDWNEFADEAQKLKWVDVVVEEIEETGTLRLPEDSGTEPSMRRLATSTASADPHAETTDAKGRPSMLLPRLNPFDCYWLYNPDGYYKLP</sequence>
<evidence type="ECO:0000256" key="1">
    <source>
        <dbReference type="SAM" id="MobiDB-lite"/>
    </source>
</evidence>
<feature type="region of interest" description="Disordered" evidence="1">
    <location>
        <begin position="25"/>
        <end position="45"/>
    </location>
</feature>
<evidence type="ECO:0000256" key="2">
    <source>
        <dbReference type="SAM" id="SignalP"/>
    </source>
</evidence>
<dbReference type="Gene3D" id="3.90.226.10">
    <property type="entry name" value="2-enoyl-CoA Hydratase, Chain A, domain 1"/>
    <property type="match status" value="1"/>
</dbReference>
<protein>
    <submittedName>
        <fullName evidence="3">Peptidase S14</fullName>
    </submittedName>
</protein>
<dbReference type="InterPro" id="IPR029045">
    <property type="entry name" value="ClpP/crotonase-like_dom_sf"/>
</dbReference>
<dbReference type="GO" id="GO:0006515">
    <property type="term" value="P:protein quality control for misfolded or incompletely synthesized proteins"/>
    <property type="evidence" value="ECO:0007669"/>
    <property type="project" value="TreeGrafter"/>
</dbReference>
<dbReference type="GO" id="GO:0009368">
    <property type="term" value="C:endopeptidase Clp complex"/>
    <property type="evidence" value="ECO:0007669"/>
    <property type="project" value="TreeGrafter"/>
</dbReference>
<accession>A0A5R8KEY9</accession>
<feature type="region of interest" description="Disordered" evidence="1">
    <location>
        <begin position="67"/>
        <end position="94"/>
    </location>
</feature>
<organism evidence="3 4">
    <name type="scientific">Phragmitibacter flavus</name>
    <dbReference type="NCBI Taxonomy" id="2576071"/>
    <lineage>
        <taxon>Bacteria</taxon>
        <taxon>Pseudomonadati</taxon>
        <taxon>Verrucomicrobiota</taxon>
        <taxon>Verrucomicrobiia</taxon>
        <taxon>Verrucomicrobiales</taxon>
        <taxon>Verrucomicrobiaceae</taxon>
        <taxon>Phragmitibacter</taxon>
    </lineage>
</organism>
<dbReference type="PANTHER" id="PTHR10381:SF11">
    <property type="entry name" value="ATP-DEPENDENT CLP PROTEASE PROTEOLYTIC SUBUNIT, MITOCHONDRIAL"/>
    <property type="match status" value="1"/>
</dbReference>
<dbReference type="Proteomes" id="UP000306196">
    <property type="component" value="Unassembled WGS sequence"/>
</dbReference>
<dbReference type="GO" id="GO:0004252">
    <property type="term" value="F:serine-type endopeptidase activity"/>
    <property type="evidence" value="ECO:0007669"/>
    <property type="project" value="TreeGrafter"/>
</dbReference>